<dbReference type="PANTHER" id="PTHR33365">
    <property type="entry name" value="YALI0B05434P"/>
    <property type="match status" value="1"/>
</dbReference>
<evidence type="ECO:0008006" key="5">
    <source>
        <dbReference type="Google" id="ProtNLM"/>
    </source>
</evidence>
<comment type="pathway">
    <text evidence="1">Mycotoxin biosynthesis.</text>
</comment>
<keyword evidence="4" id="KW-1185">Reference proteome</keyword>
<sequence>APAQPIVEYEVKSFTPGREHKTIYQGLSEETDRAWGDLYNLTIMKIPRTEAVHLPNKTYPIHDEPGYYLGLLDVFHQLHCLASLRRGLTFWRHEEHVSHCVDTIRQSLMCSADISVNVWQWSAELSAVVGYSTQAHTCRNFEKLRDWARSRRLLEWIDTRLFVEDNLPDPPVIY</sequence>
<dbReference type="PANTHER" id="PTHR33365:SF4">
    <property type="entry name" value="CYCLOCHLOROTINE BIOSYNTHESIS PROTEIN O"/>
    <property type="match status" value="1"/>
</dbReference>
<dbReference type="AlphaFoldDB" id="A0A067SDM1"/>
<evidence type="ECO:0000313" key="3">
    <source>
        <dbReference type="EMBL" id="KDR68097.1"/>
    </source>
</evidence>
<organism evidence="3 4">
    <name type="scientific">Galerina marginata (strain CBS 339.88)</name>
    <dbReference type="NCBI Taxonomy" id="685588"/>
    <lineage>
        <taxon>Eukaryota</taxon>
        <taxon>Fungi</taxon>
        <taxon>Dikarya</taxon>
        <taxon>Basidiomycota</taxon>
        <taxon>Agaricomycotina</taxon>
        <taxon>Agaricomycetes</taxon>
        <taxon>Agaricomycetidae</taxon>
        <taxon>Agaricales</taxon>
        <taxon>Agaricineae</taxon>
        <taxon>Strophariaceae</taxon>
        <taxon>Galerina</taxon>
    </lineage>
</organism>
<comment type="similarity">
    <text evidence="2">Belongs to the ustYa family.</text>
</comment>
<evidence type="ECO:0000256" key="1">
    <source>
        <dbReference type="ARBA" id="ARBA00004685"/>
    </source>
</evidence>
<dbReference type="Proteomes" id="UP000027222">
    <property type="component" value="Unassembled WGS sequence"/>
</dbReference>
<gene>
    <name evidence="3" type="ORF">GALMADRAFT_78990</name>
</gene>
<dbReference type="Pfam" id="PF11807">
    <property type="entry name" value="UstYa"/>
    <property type="match status" value="1"/>
</dbReference>
<dbReference type="OrthoDB" id="3687641at2759"/>
<proteinExistence type="inferred from homology"/>
<dbReference type="InterPro" id="IPR021765">
    <property type="entry name" value="UstYa-like"/>
</dbReference>
<name>A0A067SDM1_GALM3</name>
<dbReference type="STRING" id="685588.A0A067SDM1"/>
<dbReference type="HOGENOM" id="CLU_042941_6_3_1"/>
<dbReference type="EMBL" id="KL142410">
    <property type="protein sequence ID" value="KDR68097.1"/>
    <property type="molecule type" value="Genomic_DNA"/>
</dbReference>
<accession>A0A067SDM1</accession>
<evidence type="ECO:0000313" key="4">
    <source>
        <dbReference type="Proteomes" id="UP000027222"/>
    </source>
</evidence>
<feature type="non-terminal residue" evidence="3">
    <location>
        <position position="1"/>
    </location>
</feature>
<evidence type="ECO:0000256" key="2">
    <source>
        <dbReference type="ARBA" id="ARBA00035112"/>
    </source>
</evidence>
<protein>
    <recommendedName>
        <fullName evidence="5">Cyclochlorotine biosynthesis protein O</fullName>
    </recommendedName>
</protein>
<dbReference type="GO" id="GO:0043386">
    <property type="term" value="P:mycotoxin biosynthetic process"/>
    <property type="evidence" value="ECO:0007669"/>
    <property type="project" value="InterPro"/>
</dbReference>
<reference evidence="4" key="1">
    <citation type="journal article" date="2014" name="Proc. Natl. Acad. Sci. U.S.A.">
        <title>Extensive sampling of basidiomycete genomes demonstrates inadequacy of the white-rot/brown-rot paradigm for wood decay fungi.</title>
        <authorList>
            <person name="Riley R."/>
            <person name="Salamov A.A."/>
            <person name="Brown D.W."/>
            <person name="Nagy L.G."/>
            <person name="Floudas D."/>
            <person name="Held B.W."/>
            <person name="Levasseur A."/>
            <person name="Lombard V."/>
            <person name="Morin E."/>
            <person name="Otillar R."/>
            <person name="Lindquist E.A."/>
            <person name="Sun H."/>
            <person name="LaButti K.M."/>
            <person name="Schmutz J."/>
            <person name="Jabbour D."/>
            <person name="Luo H."/>
            <person name="Baker S.E."/>
            <person name="Pisabarro A.G."/>
            <person name="Walton J.D."/>
            <person name="Blanchette R.A."/>
            <person name="Henrissat B."/>
            <person name="Martin F."/>
            <person name="Cullen D."/>
            <person name="Hibbett D.S."/>
            <person name="Grigoriev I.V."/>
        </authorList>
    </citation>
    <scope>NUCLEOTIDE SEQUENCE [LARGE SCALE GENOMIC DNA]</scope>
    <source>
        <strain evidence="4">CBS 339.88</strain>
    </source>
</reference>